<evidence type="ECO:0000256" key="7">
    <source>
        <dbReference type="ARBA" id="ARBA00023136"/>
    </source>
</evidence>
<dbReference type="GO" id="GO:0005778">
    <property type="term" value="C:peroxisomal membrane"/>
    <property type="evidence" value="ECO:0007669"/>
    <property type="project" value="UniProtKB-SubCell"/>
</dbReference>
<feature type="transmembrane region" description="Helical" evidence="11">
    <location>
        <begin position="68"/>
        <end position="93"/>
    </location>
</feature>
<dbReference type="OrthoDB" id="2019556at2759"/>
<feature type="transmembrane region" description="Helical" evidence="11">
    <location>
        <begin position="205"/>
        <end position="225"/>
    </location>
</feature>
<feature type="repeat" description="Solcar" evidence="9">
    <location>
        <begin position="109"/>
        <end position="191"/>
    </location>
</feature>
<dbReference type="InterPro" id="IPR018108">
    <property type="entry name" value="MCP_transmembrane"/>
</dbReference>
<dbReference type="InterPro" id="IPR023395">
    <property type="entry name" value="MCP_dom_sf"/>
</dbReference>
<dbReference type="GO" id="GO:0005347">
    <property type="term" value="F:ATP transmembrane transporter activity"/>
    <property type="evidence" value="ECO:0007669"/>
    <property type="project" value="TreeGrafter"/>
</dbReference>
<sequence>MTDKAIDPSKADVLTHALAGAAGGAISMALTYPLVVVTTKLQAQDSDCEKSPKTLAEAVEYVYEEQGLLGFFAGLESAVYGMAVANFVYYYFYELSSRCVLRIRQNKRLNTGESMLVGTIAGSMTAFASNPLWVANTRMTISKSEKSTLSTIIEIIKNEGFHALFNGLKPALVLVVNPIIQYTVYEQLKNVVLEVRRKSTISPSWAFLLGALGKLAATGSTYPYVTMKTRMHLLVDSELEGEGYSKPTMLGLMAAIVRKDGIAGLYRGIGIKLVQSILTAAFLFFFKEGLVIWSIRVLRIFRQFNKRRLA</sequence>
<keyword evidence="13" id="KW-1185">Reference proteome</keyword>
<evidence type="ECO:0000256" key="8">
    <source>
        <dbReference type="ARBA" id="ARBA00023140"/>
    </source>
</evidence>
<feature type="repeat" description="Solcar" evidence="9">
    <location>
        <begin position="11"/>
        <end position="99"/>
    </location>
</feature>
<dbReference type="InterPro" id="IPR052217">
    <property type="entry name" value="Mito/Peroxisomal_Carrier"/>
</dbReference>
<comment type="subcellular location">
    <subcellularLocation>
        <location evidence="1">Peroxisome membrane</location>
        <topology evidence="1">Multi-pass membrane protein</topology>
    </subcellularLocation>
</comment>
<keyword evidence="6 11" id="KW-1133">Transmembrane helix</keyword>
<dbReference type="Proteomes" id="UP000190831">
    <property type="component" value="Chromosome F"/>
</dbReference>
<dbReference type="GO" id="GO:0015228">
    <property type="term" value="F:coenzyme A transmembrane transporter activity"/>
    <property type="evidence" value="ECO:0007669"/>
    <property type="project" value="TreeGrafter"/>
</dbReference>
<dbReference type="EMBL" id="LT598490">
    <property type="protein sequence ID" value="SCW02325.1"/>
    <property type="molecule type" value="Genomic_DNA"/>
</dbReference>
<evidence type="ECO:0000256" key="1">
    <source>
        <dbReference type="ARBA" id="ARBA00004585"/>
    </source>
</evidence>
<organism evidence="12 13">
    <name type="scientific">Lachancea fermentati</name>
    <name type="common">Zygosaccharomyces fermentati</name>
    <dbReference type="NCBI Taxonomy" id="4955"/>
    <lineage>
        <taxon>Eukaryota</taxon>
        <taxon>Fungi</taxon>
        <taxon>Dikarya</taxon>
        <taxon>Ascomycota</taxon>
        <taxon>Saccharomycotina</taxon>
        <taxon>Saccharomycetes</taxon>
        <taxon>Saccharomycetales</taxon>
        <taxon>Saccharomycetaceae</taxon>
        <taxon>Lachancea</taxon>
    </lineage>
</organism>
<evidence type="ECO:0000256" key="10">
    <source>
        <dbReference type="RuleBase" id="RU000488"/>
    </source>
</evidence>
<evidence type="ECO:0000256" key="11">
    <source>
        <dbReference type="SAM" id="Phobius"/>
    </source>
</evidence>
<dbReference type="GO" id="GO:0044610">
    <property type="term" value="F:FMN transmembrane transporter activity"/>
    <property type="evidence" value="ECO:0007669"/>
    <property type="project" value="TreeGrafter"/>
</dbReference>
<gene>
    <name evidence="12" type="ORF">LAFE_0F03950G</name>
</gene>
<dbReference type="AlphaFoldDB" id="A0A1G4MEU3"/>
<reference evidence="13" key="1">
    <citation type="submission" date="2016-03" db="EMBL/GenBank/DDBJ databases">
        <authorList>
            <person name="Devillers H."/>
        </authorList>
    </citation>
    <scope>NUCLEOTIDE SEQUENCE [LARGE SCALE GENOMIC DNA]</scope>
</reference>
<evidence type="ECO:0000256" key="3">
    <source>
        <dbReference type="ARBA" id="ARBA00022448"/>
    </source>
</evidence>
<proteinExistence type="inferred from homology"/>
<dbReference type="Gene3D" id="1.50.40.10">
    <property type="entry name" value="Mitochondrial carrier domain"/>
    <property type="match status" value="1"/>
</dbReference>
<keyword evidence="3 10" id="KW-0813">Transport</keyword>
<comment type="similarity">
    <text evidence="2 10">Belongs to the mitochondrial carrier (TC 2.A.29) family.</text>
</comment>
<keyword evidence="8" id="KW-0576">Peroxisome</keyword>
<dbReference type="SUPFAM" id="SSF103506">
    <property type="entry name" value="Mitochondrial carrier"/>
    <property type="match status" value="1"/>
</dbReference>
<feature type="repeat" description="Solcar" evidence="9">
    <location>
        <begin position="205"/>
        <end position="293"/>
    </location>
</feature>
<protein>
    <submittedName>
        <fullName evidence="12">LAFE_0F03950g1_1</fullName>
    </submittedName>
</protein>
<evidence type="ECO:0000256" key="5">
    <source>
        <dbReference type="ARBA" id="ARBA00022737"/>
    </source>
</evidence>
<feature type="transmembrane region" description="Helical" evidence="11">
    <location>
        <begin position="277"/>
        <end position="298"/>
    </location>
</feature>
<accession>A0A1G4MEU3</accession>
<evidence type="ECO:0000313" key="12">
    <source>
        <dbReference type="EMBL" id="SCW02325.1"/>
    </source>
</evidence>
<dbReference type="GO" id="GO:0080122">
    <property type="term" value="F:AMP transmembrane transporter activity"/>
    <property type="evidence" value="ECO:0007669"/>
    <property type="project" value="TreeGrafter"/>
</dbReference>
<evidence type="ECO:0000256" key="9">
    <source>
        <dbReference type="PROSITE-ProRule" id="PRU00282"/>
    </source>
</evidence>
<dbReference type="GO" id="GO:0015230">
    <property type="term" value="F:FAD transmembrane transporter activity"/>
    <property type="evidence" value="ECO:0007669"/>
    <property type="project" value="TreeGrafter"/>
</dbReference>
<evidence type="ECO:0000256" key="2">
    <source>
        <dbReference type="ARBA" id="ARBA00006375"/>
    </source>
</evidence>
<keyword evidence="5" id="KW-0677">Repeat</keyword>
<keyword evidence="4 9" id="KW-0812">Transmembrane</keyword>
<dbReference type="Pfam" id="PF00153">
    <property type="entry name" value="Mito_carr"/>
    <property type="match status" value="3"/>
</dbReference>
<dbReference type="PANTHER" id="PTHR45939">
    <property type="entry name" value="PEROXISOMAL MEMBRANE PROTEIN PMP34-RELATED"/>
    <property type="match status" value="1"/>
</dbReference>
<dbReference type="PANTHER" id="PTHR45939:SF5">
    <property type="entry name" value="PEROXISOMAL MEMBRANE PROTEIN PMP34"/>
    <property type="match status" value="1"/>
</dbReference>
<dbReference type="OMA" id="QFMMYEL"/>
<dbReference type="PROSITE" id="PS50920">
    <property type="entry name" value="SOLCAR"/>
    <property type="match status" value="3"/>
</dbReference>
<evidence type="ECO:0000256" key="4">
    <source>
        <dbReference type="ARBA" id="ARBA00022692"/>
    </source>
</evidence>
<name>A0A1G4MEU3_LACFM</name>
<evidence type="ECO:0000313" key="13">
    <source>
        <dbReference type="Proteomes" id="UP000190831"/>
    </source>
</evidence>
<dbReference type="GO" id="GO:0015217">
    <property type="term" value="F:ADP transmembrane transporter activity"/>
    <property type="evidence" value="ECO:0007669"/>
    <property type="project" value="TreeGrafter"/>
</dbReference>
<dbReference type="GO" id="GO:0051724">
    <property type="term" value="F:NAD transmembrane transporter activity"/>
    <property type="evidence" value="ECO:0007669"/>
    <property type="project" value="TreeGrafter"/>
</dbReference>
<keyword evidence="7 9" id="KW-0472">Membrane</keyword>
<evidence type="ECO:0000256" key="6">
    <source>
        <dbReference type="ARBA" id="ARBA00022989"/>
    </source>
</evidence>
<dbReference type="STRING" id="4955.A0A1G4MEU3"/>